<dbReference type="GO" id="GO:0015078">
    <property type="term" value="F:proton transmembrane transporter activity"/>
    <property type="evidence" value="ECO:0007669"/>
    <property type="project" value="TreeGrafter"/>
</dbReference>
<keyword evidence="11 18" id="KW-0472">Membrane</keyword>
<dbReference type="NCBIfam" id="TIGR02847">
    <property type="entry name" value="CyoD"/>
    <property type="match status" value="1"/>
</dbReference>
<keyword evidence="8" id="KW-0249">Electron transport</keyword>
<evidence type="ECO:0000256" key="11">
    <source>
        <dbReference type="ARBA" id="ARBA00023136"/>
    </source>
</evidence>
<comment type="function">
    <text evidence="12">Cytochrome bo(3) ubiquinol terminal oxidase is the component of the aerobic respiratory chain of E.coli that predominates when cells are grown at high aeration. Has proton pump activity across the membrane in addition to electron transfer, pumping 2 protons/electron.</text>
</comment>
<evidence type="ECO:0000313" key="20">
    <source>
        <dbReference type="Proteomes" id="UP000186894"/>
    </source>
</evidence>
<dbReference type="GO" id="GO:0005886">
    <property type="term" value="C:plasma membrane"/>
    <property type="evidence" value="ECO:0007669"/>
    <property type="project" value="UniProtKB-SubCell"/>
</dbReference>
<evidence type="ECO:0000256" key="1">
    <source>
        <dbReference type="ARBA" id="ARBA00004651"/>
    </source>
</evidence>
<evidence type="ECO:0000256" key="7">
    <source>
        <dbReference type="ARBA" id="ARBA00022692"/>
    </source>
</evidence>
<keyword evidence="7 18" id="KW-0812">Transmembrane</keyword>
<dbReference type="RefSeq" id="WP_075641801.1">
    <property type="nucleotide sequence ID" value="NZ_MKIM01000033.1"/>
</dbReference>
<sequence length="128" mass="13997">MSENAHAHDHGHHSGGHEASHGSVKSYVTGFILSVILTAIPFWMVMSGAIENKALLAGLVMAIGAVQIVVHMIYFLHMNTKSEGGWTVMALMFTVIIVVIVLSGSLWVMHHLNTNMMPMGVEMMRNMP</sequence>
<feature type="transmembrane region" description="Helical" evidence="18">
    <location>
        <begin position="27"/>
        <end position="45"/>
    </location>
</feature>
<dbReference type="OrthoDB" id="2375888at2"/>
<dbReference type="STRING" id="1867956.BJF95_12845"/>
<name>A0A1Q8ZKS3_9HYPH</name>
<protein>
    <recommendedName>
        <fullName evidence="4">Cytochrome bo(3) ubiquinol oxidase subunit 4</fullName>
    </recommendedName>
    <alternativeName>
        <fullName evidence="16">Cytochrome o ubiquinol oxidase subunit 4</fullName>
    </alternativeName>
    <alternativeName>
        <fullName evidence="13">Oxidase bo(3) subunit 4</fullName>
    </alternativeName>
    <alternativeName>
        <fullName evidence="14">Ubiquinol oxidase polypeptide IV</fullName>
    </alternativeName>
    <alternativeName>
        <fullName evidence="15">Ubiquinol oxidase subunit 4</fullName>
    </alternativeName>
</protein>
<dbReference type="AlphaFoldDB" id="A0A1Q8ZKS3"/>
<evidence type="ECO:0000256" key="9">
    <source>
        <dbReference type="ARBA" id="ARBA00022989"/>
    </source>
</evidence>
<keyword evidence="10" id="KW-0560">Oxidoreductase</keyword>
<evidence type="ECO:0000256" key="12">
    <source>
        <dbReference type="ARBA" id="ARBA00025694"/>
    </source>
</evidence>
<evidence type="ECO:0000256" key="18">
    <source>
        <dbReference type="SAM" id="Phobius"/>
    </source>
</evidence>
<keyword evidence="6" id="KW-1003">Cell membrane</keyword>
<dbReference type="PANTHER" id="PTHR36835:SF1">
    <property type="entry name" value="CYTOCHROME BO(3) UBIQUINOL OXIDASE SUBUNIT 4"/>
    <property type="match status" value="1"/>
</dbReference>
<evidence type="ECO:0000256" key="3">
    <source>
        <dbReference type="ARBA" id="ARBA00011700"/>
    </source>
</evidence>
<dbReference type="GO" id="GO:0019646">
    <property type="term" value="P:aerobic electron transport chain"/>
    <property type="evidence" value="ECO:0007669"/>
    <property type="project" value="TreeGrafter"/>
</dbReference>
<dbReference type="Pfam" id="PF03626">
    <property type="entry name" value="COX4_pro"/>
    <property type="match status" value="1"/>
</dbReference>
<gene>
    <name evidence="19" type="ORF">BJF95_12845</name>
</gene>
<feature type="transmembrane region" description="Helical" evidence="18">
    <location>
        <begin position="54"/>
        <end position="76"/>
    </location>
</feature>
<evidence type="ECO:0000256" key="2">
    <source>
        <dbReference type="ARBA" id="ARBA00008079"/>
    </source>
</evidence>
<evidence type="ECO:0000256" key="8">
    <source>
        <dbReference type="ARBA" id="ARBA00022982"/>
    </source>
</evidence>
<evidence type="ECO:0000256" key="17">
    <source>
        <dbReference type="SAM" id="MobiDB-lite"/>
    </source>
</evidence>
<dbReference type="GO" id="GO:0009486">
    <property type="term" value="F:cytochrome bo3 ubiquinol oxidase activity"/>
    <property type="evidence" value="ECO:0007669"/>
    <property type="project" value="InterPro"/>
</dbReference>
<dbReference type="GO" id="GO:0015990">
    <property type="term" value="P:electron transport coupled proton transport"/>
    <property type="evidence" value="ECO:0007669"/>
    <property type="project" value="InterPro"/>
</dbReference>
<comment type="caution">
    <text evidence="19">The sequence shown here is derived from an EMBL/GenBank/DDBJ whole genome shotgun (WGS) entry which is preliminary data.</text>
</comment>
<dbReference type="PANTHER" id="PTHR36835">
    <property type="entry name" value="CYTOCHROME BO(3) UBIQUINOL OXIDASE SUBUNIT 4"/>
    <property type="match status" value="1"/>
</dbReference>
<dbReference type="InterPro" id="IPR050968">
    <property type="entry name" value="Cytochrome_c_oxidase_bac_sub4"/>
</dbReference>
<dbReference type="InterPro" id="IPR014210">
    <property type="entry name" value="Cyt_o_ubiqinol_oxidase_su4"/>
</dbReference>
<proteinExistence type="inferred from homology"/>
<comment type="similarity">
    <text evidence="2">Belongs to the cytochrome c oxidase bacterial subunit 4 family.</text>
</comment>
<evidence type="ECO:0000256" key="6">
    <source>
        <dbReference type="ARBA" id="ARBA00022475"/>
    </source>
</evidence>
<evidence type="ECO:0000256" key="10">
    <source>
        <dbReference type="ARBA" id="ARBA00023002"/>
    </source>
</evidence>
<evidence type="ECO:0000313" key="19">
    <source>
        <dbReference type="EMBL" id="OLP42329.1"/>
    </source>
</evidence>
<comment type="subcellular location">
    <subcellularLocation>
        <location evidence="1">Cell membrane</location>
        <topology evidence="1">Multi-pass membrane protein</topology>
    </subcellularLocation>
</comment>
<feature type="transmembrane region" description="Helical" evidence="18">
    <location>
        <begin position="88"/>
        <end position="109"/>
    </location>
</feature>
<dbReference type="Proteomes" id="UP000186894">
    <property type="component" value="Unassembled WGS sequence"/>
</dbReference>
<evidence type="ECO:0000256" key="14">
    <source>
        <dbReference type="ARBA" id="ARBA00030211"/>
    </source>
</evidence>
<comment type="subunit">
    <text evidence="3">Heterooctamer of two A chains, two B chains, two C chains and two D chains.</text>
</comment>
<evidence type="ECO:0000256" key="4">
    <source>
        <dbReference type="ARBA" id="ARBA00014689"/>
    </source>
</evidence>
<keyword evidence="9 18" id="KW-1133">Transmembrane helix</keyword>
<evidence type="ECO:0000256" key="5">
    <source>
        <dbReference type="ARBA" id="ARBA00022448"/>
    </source>
</evidence>
<reference evidence="19 20" key="1">
    <citation type="submission" date="2016-09" db="EMBL/GenBank/DDBJ databases">
        <title>Rhizobium oryziradicis sp. nov., isolated from the root of rice.</title>
        <authorList>
            <person name="Zhao J."/>
            <person name="Zhang X."/>
        </authorList>
    </citation>
    <scope>NUCLEOTIDE SEQUENCE [LARGE SCALE GENOMIC DNA]</scope>
    <source>
        <strain evidence="19 20">N19</strain>
    </source>
</reference>
<dbReference type="GO" id="GO:0009319">
    <property type="term" value="C:cytochrome o ubiquinol oxidase complex"/>
    <property type="evidence" value="ECO:0007669"/>
    <property type="project" value="TreeGrafter"/>
</dbReference>
<dbReference type="InterPro" id="IPR005171">
    <property type="entry name" value="Cyt_c_oxidase_su4_prok"/>
</dbReference>
<dbReference type="EMBL" id="MKIM01000033">
    <property type="protein sequence ID" value="OLP42329.1"/>
    <property type="molecule type" value="Genomic_DNA"/>
</dbReference>
<feature type="region of interest" description="Disordered" evidence="17">
    <location>
        <begin position="1"/>
        <end position="20"/>
    </location>
</feature>
<evidence type="ECO:0000256" key="16">
    <source>
        <dbReference type="ARBA" id="ARBA00032185"/>
    </source>
</evidence>
<keyword evidence="20" id="KW-1185">Reference proteome</keyword>
<accession>A0A1Q8ZKS3</accession>
<organism evidence="19 20">
    <name type="scientific">Rhizobium oryziradicis</name>
    <dbReference type="NCBI Taxonomy" id="1867956"/>
    <lineage>
        <taxon>Bacteria</taxon>
        <taxon>Pseudomonadati</taxon>
        <taxon>Pseudomonadota</taxon>
        <taxon>Alphaproteobacteria</taxon>
        <taxon>Hyphomicrobiales</taxon>
        <taxon>Rhizobiaceae</taxon>
        <taxon>Rhizobium/Agrobacterium group</taxon>
        <taxon>Rhizobium</taxon>
    </lineage>
</organism>
<evidence type="ECO:0000256" key="13">
    <source>
        <dbReference type="ARBA" id="ARBA00030071"/>
    </source>
</evidence>
<keyword evidence="5" id="KW-0813">Transport</keyword>
<evidence type="ECO:0000256" key="15">
    <source>
        <dbReference type="ARBA" id="ARBA00031887"/>
    </source>
</evidence>